<reference evidence="1 2" key="1">
    <citation type="submission" date="2009-07" db="EMBL/GenBank/DDBJ databases">
        <authorList>
            <person name="Madupu R."/>
            <person name="Durkin A.S."/>
            <person name="Torralba M."/>
            <person name="Methe B."/>
            <person name="Sutton G.G."/>
            <person name="Strausberg R.L."/>
            <person name="Nelson K.E."/>
        </authorList>
    </citation>
    <scope>NUCLEOTIDE SEQUENCE [LARGE SCALE GENOMIC DNA]</scope>
    <source>
        <strain evidence="1 2">SK82</strain>
    </source>
</reference>
<name>A0ABM9YJJ6_ACIRA</name>
<sequence length="74" mass="8836">MFTYQVRLIQSIIFTQSLCQQIIAYFTLLARDIDGGSMYFLKSRYPLIKMLFYTLKIIETLSRKSPFQYTLHIN</sequence>
<proteinExistence type="predicted"/>
<evidence type="ECO:0000313" key="1">
    <source>
        <dbReference type="EMBL" id="EET81033.1"/>
    </source>
</evidence>
<evidence type="ECO:0000313" key="2">
    <source>
        <dbReference type="Proteomes" id="UP000018419"/>
    </source>
</evidence>
<organism evidence="1 2">
    <name type="scientific">Acinetobacter radioresistens SK82</name>
    <dbReference type="NCBI Taxonomy" id="596318"/>
    <lineage>
        <taxon>Bacteria</taxon>
        <taxon>Pseudomonadati</taxon>
        <taxon>Pseudomonadota</taxon>
        <taxon>Gammaproteobacteria</taxon>
        <taxon>Moraxellales</taxon>
        <taxon>Moraxellaceae</taxon>
        <taxon>Acinetobacter</taxon>
    </lineage>
</organism>
<dbReference type="EMBL" id="ACVR01000080">
    <property type="protein sequence ID" value="EET81033.1"/>
    <property type="molecule type" value="Genomic_DNA"/>
</dbReference>
<gene>
    <name evidence="1" type="ORF">ACIRA0001_1478</name>
</gene>
<keyword evidence="2" id="KW-1185">Reference proteome</keyword>
<comment type="caution">
    <text evidence="1">The sequence shown here is derived from an EMBL/GenBank/DDBJ whole genome shotgun (WGS) entry which is preliminary data.</text>
</comment>
<accession>A0ABM9YJJ6</accession>
<protein>
    <submittedName>
        <fullName evidence="1">Uncharacterized protein</fullName>
    </submittedName>
</protein>
<dbReference type="Proteomes" id="UP000018419">
    <property type="component" value="Unassembled WGS sequence"/>
</dbReference>